<feature type="transmembrane region" description="Helical" evidence="5">
    <location>
        <begin position="170"/>
        <end position="193"/>
    </location>
</feature>
<dbReference type="AlphaFoldDB" id="A0A496PJ00"/>
<sequence>MPNTPTPLAPHPQLSHYRGAVAVLAGGILLQALNAYVTSSLLPDLVAEIGGEPFYAWVASLYFVASVSAAMLSSRALLKLGARTAFVVGFGVFAIGCVVAALAPGMEIFLVSRVLQGLGGGLLAGLSFATIRSALPQPLWSQGTAIVSAMFAIGTLVGPALGGAFAQAGIWRLAFVVLAALGLALTALVPRALPNTARSNDVGQIPFASMAALTLAVLAMSLAGVLGGAGTWVALGVGALLIGAFVVAERFGSTSVLPRFTYRRGNSLKWLYLTIALGSAAVVTEAFTPLFGQRLIGLEPLVAGFLGATVSAGWSAAAIPSSRVQSAAARRRLSMFGPLLTAIALGATAVLQLVSPSGLSVLGWAFTLFLAGVGIGMSNPHLSVAVMSSTEDERLAAQAAAGVPIASQMGQMLFVALGGVFVTAGMPHVPQAAANLSWGIAVISALGALTAWVAFRRAARKQ</sequence>
<evidence type="ECO:0000313" key="8">
    <source>
        <dbReference type="Proteomes" id="UP000273119"/>
    </source>
</evidence>
<dbReference type="SUPFAM" id="SSF103473">
    <property type="entry name" value="MFS general substrate transporter"/>
    <property type="match status" value="1"/>
</dbReference>
<comment type="subcellular location">
    <subcellularLocation>
        <location evidence="1">Cell membrane</location>
        <topology evidence="1">Multi-pass membrane protein</topology>
    </subcellularLocation>
</comment>
<dbReference type="EMBL" id="QQXL01000004">
    <property type="protein sequence ID" value="RKW70428.1"/>
    <property type="molecule type" value="Genomic_DNA"/>
</dbReference>
<keyword evidence="4 5" id="KW-0472">Membrane</keyword>
<feature type="transmembrane region" description="Helical" evidence="5">
    <location>
        <begin position="333"/>
        <end position="355"/>
    </location>
</feature>
<feature type="transmembrane region" description="Helical" evidence="5">
    <location>
        <begin position="361"/>
        <end position="378"/>
    </location>
</feature>
<feature type="domain" description="Major facilitator superfamily (MFS) profile" evidence="6">
    <location>
        <begin position="20"/>
        <end position="459"/>
    </location>
</feature>
<feature type="transmembrane region" description="Helical" evidence="5">
    <location>
        <begin position="436"/>
        <end position="455"/>
    </location>
</feature>
<protein>
    <submittedName>
        <fullName evidence="7">MFS transporter</fullName>
    </submittedName>
</protein>
<keyword evidence="2 5" id="KW-0812">Transmembrane</keyword>
<dbReference type="RefSeq" id="WP_121485081.1">
    <property type="nucleotide sequence ID" value="NZ_QQXL01000004.1"/>
</dbReference>
<dbReference type="GO" id="GO:0005886">
    <property type="term" value="C:plasma membrane"/>
    <property type="evidence" value="ECO:0007669"/>
    <property type="project" value="UniProtKB-SubCell"/>
</dbReference>
<evidence type="ECO:0000256" key="5">
    <source>
        <dbReference type="SAM" id="Phobius"/>
    </source>
</evidence>
<feature type="transmembrane region" description="Helical" evidence="5">
    <location>
        <begin position="302"/>
        <end position="321"/>
    </location>
</feature>
<organism evidence="7 8">
    <name type="scientific">Galactobacter caseinivorans</name>
    <dbReference type="NCBI Taxonomy" id="2676123"/>
    <lineage>
        <taxon>Bacteria</taxon>
        <taxon>Bacillati</taxon>
        <taxon>Actinomycetota</taxon>
        <taxon>Actinomycetes</taxon>
        <taxon>Micrococcales</taxon>
        <taxon>Micrococcaceae</taxon>
        <taxon>Galactobacter</taxon>
    </lineage>
</organism>
<evidence type="ECO:0000313" key="7">
    <source>
        <dbReference type="EMBL" id="RKW70428.1"/>
    </source>
</evidence>
<name>A0A496PJ00_9MICC</name>
<dbReference type="PANTHER" id="PTHR23501:SF154">
    <property type="entry name" value="MULTIDRUG-EFFLUX TRANSPORTER RV1634-RELATED"/>
    <property type="match status" value="1"/>
</dbReference>
<accession>A0A496PJ00</accession>
<feature type="transmembrane region" description="Helical" evidence="5">
    <location>
        <begin position="205"/>
        <end position="226"/>
    </location>
</feature>
<feature type="transmembrane region" description="Helical" evidence="5">
    <location>
        <begin position="54"/>
        <end position="72"/>
    </location>
</feature>
<dbReference type="Gene3D" id="1.20.1250.20">
    <property type="entry name" value="MFS general substrate transporter like domains"/>
    <property type="match status" value="1"/>
</dbReference>
<dbReference type="InterPro" id="IPR011701">
    <property type="entry name" value="MFS"/>
</dbReference>
<dbReference type="PANTHER" id="PTHR23501">
    <property type="entry name" value="MAJOR FACILITATOR SUPERFAMILY"/>
    <property type="match status" value="1"/>
</dbReference>
<evidence type="ECO:0000256" key="2">
    <source>
        <dbReference type="ARBA" id="ARBA00022692"/>
    </source>
</evidence>
<feature type="transmembrane region" description="Helical" evidence="5">
    <location>
        <begin position="21"/>
        <end position="42"/>
    </location>
</feature>
<dbReference type="Proteomes" id="UP000273119">
    <property type="component" value="Unassembled WGS sequence"/>
</dbReference>
<reference evidence="7 8" key="1">
    <citation type="submission" date="2018-07" db="EMBL/GenBank/DDBJ databases">
        <title>Arthrobacter sp. nov., isolated from raw cow's milk with high bacterial count.</title>
        <authorList>
            <person name="Hahne J."/>
            <person name="Isele D."/>
            <person name="Lipski A."/>
        </authorList>
    </citation>
    <scope>NUCLEOTIDE SEQUENCE [LARGE SCALE GENOMIC DNA]</scope>
    <source>
        <strain evidence="7 8">JZ R-183</strain>
    </source>
</reference>
<feature type="transmembrane region" description="Helical" evidence="5">
    <location>
        <begin position="84"/>
        <end position="103"/>
    </location>
</feature>
<evidence type="ECO:0000259" key="6">
    <source>
        <dbReference type="PROSITE" id="PS50850"/>
    </source>
</evidence>
<dbReference type="Gene3D" id="1.20.1720.10">
    <property type="entry name" value="Multidrug resistance protein D"/>
    <property type="match status" value="1"/>
</dbReference>
<dbReference type="InterPro" id="IPR036259">
    <property type="entry name" value="MFS_trans_sf"/>
</dbReference>
<dbReference type="GO" id="GO:0022857">
    <property type="term" value="F:transmembrane transporter activity"/>
    <property type="evidence" value="ECO:0007669"/>
    <property type="project" value="InterPro"/>
</dbReference>
<feature type="transmembrane region" description="Helical" evidence="5">
    <location>
        <begin position="143"/>
        <end position="164"/>
    </location>
</feature>
<gene>
    <name evidence="7" type="ORF">DWQ67_08070</name>
</gene>
<feature type="transmembrane region" description="Helical" evidence="5">
    <location>
        <begin position="232"/>
        <end position="249"/>
    </location>
</feature>
<dbReference type="InterPro" id="IPR020846">
    <property type="entry name" value="MFS_dom"/>
</dbReference>
<feature type="transmembrane region" description="Helical" evidence="5">
    <location>
        <begin position="399"/>
        <end position="424"/>
    </location>
</feature>
<evidence type="ECO:0000256" key="3">
    <source>
        <dbReference type="ARBA" id="ARBA00022989"/>
    </source>
</evidence>
<keyword evidence="8" id="KW-1185">Reference proteome</keyword>
<evidence type="ECO:0000256" key="4">
    <source>
        <dbReference type="ARBA" id="ARBA00023136"/>
    </source>
</evidence>
<feature type="transmembrane region" description="Helical" evidence="5">
    <location>
        <begin position="109"/>
        <end position="131"/>
    </location>
</feature>
<comment type="caution">
    <text evidence="7">The sequence shown here is derived from an EMBL/GenBank/DDBJ whole genome shotgun (WGS) entry which is preliminary data.</text>
</comment>
<dbReference type="PROSITE" id="PS50850">
    <property type="entry name" value="MFS"/>
    <property type="match status" value="1"/>
</dbReference>
<evidence type="ECO:0000256" key="1">
    <source>
        <dbReference type="ARBA" id="ARBA00004651"/>
    </source>
</evidence>
<keyword evidence="3 5" id="KW-1133">Transmembrane helix</keyword>
<dbReference type="Pfam" id="PF07690">
    <property type="entry name" value="MFS_1"/>
    <property type="match status" value="1"/>
</dbReference>
<proteinExistence type="predicted"/>
<feature type="transmembrane region" description="Helical" evidence="5">
    <location>
        <begin position="270"/>
        <end position="290"/>
    </location>
</feature>